<evidence type="ECO:0000256" key="5">
    <source>
        <dbReference type="HAMAP-Rule" id="MF_00150"/>
    </source>
</evidence>
<dbReference type="Pfam" id="PF22698">
    <property type="entry name" value="Semialdhyde_dhC_1"/>
    <property type="match status" value="1"/>
</dbReference>
<evidence type="ECO:0000313" key="9">
    <source>
        <dbReference type="Proteomes" id="UP000199643"/>
    </source>
</evidence>
<dbReference type="CDD" id="cd23934">
    <property type="entry name" value="AGPR_1_C"/>
    <property type="match status" value="1"/>
</dbReference>
<keyword evidence="4 5" id="KW-0560">Oxidoreductase</keyword>
<gene>
    <name evidence="5" type="primary">argC</name>
    <name evidence="8" type="ORF">SAMN05421827_104122</name>
</gene>
<dbReference type="InterPro" id="IPR023013">
    <property type="entry name" value="AGPR_AS"/>
</dbReference>
<comment type="pathway">
    <text evidence="5">Amino-acid biosynthesis; L-arginine biosynthesis; N(2)-acetyl-L-ornithine from L-glutamate: step 3/4.</text>
</comment>
<dbReference type="STRING" id="405671.SAMN05421827_104122"/>
<keyword evidence="5" id="KW-0963">Cytoplasm</keyword>
<evidence type="ECO:0000259" key="7">
    <source>
        <dbReference type="SMART" id="SM00859"/>
    </source>
</evidence>
<dbReference type="SUPFAM" id="SSF51735">
    <property type="entry name" value="NAD(P)-binding Rossmann-fold domains"/>
    <property type="match status" value="1"/>
</dbReference>
<dbReference type="EC" id="1.2.1.38" evidence="5"/>
<dbReference type="Pfam" id="PF01118">
    <property type="entry name" value="Semialdhyde_dh"/>
    <property type="match status" value="1"/>
</dbReference>
<dbReference type="GO" id="GO:0051287">
    <property type="term" value="F:NAD binding"/>
    <property type="evidence" value="ECO:0007669"/>
    <property type="project" value="InterPro"/>
</dbReference>
<evidence type="ECO:0000256" key="1">
    <source>
        <dbReference type="ARBA" id="ARBA00022571"/>
    </source>
</evidence>
<dbReference type="GO" id="GO:0003942">
    <property type="term" value="F:N-acetyl-gamma-glutamyl-phosphate reductase activity"/>
    <property type="evidence" value="ECO:0007669"/>
    <property type="project" value="UniProtKB-UniRule"/>
</dbReference>
<evidence type="ECO:0000256" key="6">
    <source>
        <dbReference type="PROSITE-ProRule" id="PRU10010"/>
    </source>
</evidence>
<keyword evidence="1 5" id="KW-0055">Arginine biosynthesis</keyword>
<evidence type="ECO:0000313" key="8">
    <source>
        <dbReference type="EMBL" id="SDG20636.1"/>
    </source>
</evidence>
<name>A0A1G7SC71_9SPHI</name>
<organism evidence="8 9">
    <name type="scientific">Pedobacter terrae</name>
    <dbReference type="NCBI Taxonomy" id="405671"/>
    <lineage>
        <taxon>Bacteria</taxon>
        <taxon>Pseudomonadati</taxon>
        <taxon>Bacteroidota</taxon>
        <taxon>Sphingobacteriia</taxon>
        <taxon>Sphingobacteriales</taxon>
        <taxon>Sphingobacteriaceae</taxon>
        <taxon>Pedobacter</taxon>
    </lineage>
</organism>
<keyword evidence="3 5" id="KW-0521">NADP</keyword>
<comment type="subcellular location">
    <subcellularLocation>
        <location evidence="5">Cytoplasm</location>
    </subcellularLocation>
</comment>
<feature type="domain" description="Semialdehyde dehydrogenase NAD-binding" evidence="7">
    <location>
        <begin position="6"/>
        <end position="130"/>
    </location>
</feature>
<sequence>MMDKIKAGIIGGAGYTGGEMLRILVNHPNVEIAFVNSTSNAGNLISDVHTDLIGDTDLRFVNDIPQDIDVLFLCVGHGDAKKFLAANPINESIKIIDLSQDFRLHEKCTFEKRSFVYGLPELNHDKIKSASNIANPGCFATCIQLGLLPLAAKGLIQNEVHINATTGSTGAGQSLATTSHFSWRNNNLSIYKAFEHQHLNEISESLLQLQPSLTEALNFIPQRGAFTRGILAAMYLESELTLEEAYTIYEDYYGAHPFTHVSRKNIDLKQVVNTNKALVHIEKHGGKLFIISIIDNLLKGASGQAVQNMNLMFGLKEDAGLKLKAANF</sequence>
<comment type="catalytic activity">
    <reaction evidence="5">
        <text>N-acetyl-L-glutamate 5-semialdehyde + phosphate + NADP(+) = N-acetyl-L-glutamyl 5-phosphate + NADPH + H(+)</text>
        <dbReference type="Rhea" id="RHEA:21588"/>
        <dbReference type="ChEBI" id="CHEBI:15378"/>
        <dbReference type="ChEBI" id="CHEBI:29123"/>
        <dbReference type="ChEBI" id="CHEBI:43474"/>
        <dbReference type="ChEBI" id="CHEBI:57783"/>
        <dbReference type="ChEBI" id="CHEBI:57936"/>
        <dbReference type="ChEBI" id="CHEBI:58349"/>
        <dbReference type="EC" id="1.2.1.38"/>
    </reaction>
</comment>
<proteinExistence type="inferred from homology"/>
<dbReference type="InterPro" id="IPR000534">
    <property type="entry name" value="Semialdehyde_DH_NAD-bd"/>
</dbReference>
<keyword evidence="9" id="KW-1185">Reference proteome</keyword>
<dbReference type="Gene3D" id="3.30.360.10">
    <property type="entry name" value="Dihydrodipicolinate Reductase, domain 2"/>
    <property type="match status" value="1"/>
</dbReference>
<dbReference type="AlphaFoldDB" id="A0A1G7SC71"/>
<dbReference type="SUPFAM" id="SSF55347">
    <property type="entry name" value="Glyceraldehyde-3-phosphate dehydrogenase-like, C-terminal domain"/>
    <property type="match status" value="1"/>
</dbReference>
<dbReference type="PROSITE" id="PS01224">
    <property type="entry name" value="ARGC"/>
    <property type="match status" value="1"/>
</dbReference>
<protein>
    <recommendedName>
        <fullName evidence="5">N-acetyl-gamma-glutamyl-phosphate reductase</fullName>
        <shortName evidence="5">AGPR</shortName>
        <ecNumber evidence="5">1.2.1.38</ecNumber>
    </recommendedName>
    <alternativeName>
        <fullName evidence="5">N-acetyl-glutamate semialdehyde dehydrogenase</fullName>
        <shortName evidence="5">NAGSA dehydrogenase</shortName>
    </alternativeName>
</protein>
<dbReference type="CDD" id="cd17895">
    <property type="entry name" value="AGPR_1_N"/>
    <property type="match status" value="1"/>
</dbReference>
<feature type="active site" evidence="5 6">
    <location>
        <position position="138"/>
    </location>
</feature>
<dbReference type="NCBIfam" id="TIGR01850">
    <property type="entry name" value="argC"/>
    <property type="match status" value="1"/>
</dbReference>
<keyword evidence="2 5" id="KW-0028">Amino-acid biosynthesis</keyword>
<dbReference type="PANTHER" id="PTHR32338">
    <property type="entry name" value="N-ACETYL-GAMMA-GLUTAMYL-PHOSPHATE REDUCTASE, CHLOROPLASTIC-RELATED-RELATED"/>
    <property type="match status" value="1"/>
</dbReference>
<reference evidence="9" key="1">
    <citation type="submission" date="2016-10" db="EMBL/GenBank/DDBJ databases">
        <authorList>
            <person name="Varghese N."/>
            <person name="Submissions S."/>
        </authorList>
    </citation>
    <scope>NUCLEOTIDE SEQUENCE [LARGE SCALE GENOMIC DNA]</scope>
    <source>
        <strain evidence="9">DSM 17933</strain>
    </source>
</reference>
<dbReference type="InterPro" id="IPR000706">
    <property type="entry name" value="AGPR_type-1"/>
</dbReference>
<dbReference type="Proteomes" id="UP000199643">
    <property type="component" value="Unassembled WGS sequence"/>
</dbReference>
<dbReference type="HAMAP" id="MF_00150">
    <property type="entry name" value="ArgC_type1"/>
    <property type="match status" value="1"/>
</dbReference>
<dbReference type="UniPathway" id="UPA00068">
    <property type="reaction ID" value="UER00108"/>
</dbReference>
<evidence type="ECO:0000256" key="3">
    <source>
        <dbReference type="ARBA" id="ARBA00022857"/>
    </source>
</evidence>
<dbReference type="SMART" id="SM00859">
    <property type="entry name" value="Semialdhyde_dh"/>
    <property type="match status" value="1"/>
</dbReference>
<dbReference type="InterPro" id="IPR050085">
    <property type="entry name" value="AGPR"/>
</dbReference>
<dbReference type="GO" id="GO:0005737">
    <property type="term" value="C:cytoplasm"/>
    <property type="evidence" value="ECO:0007669"/>
    <property type="project" value="UniProtKB-SubCell"/>
</dbReference>
<evidence type="ECO:0000256" key="4">
    <source>
        <dbReference type="ARBA" id="ARBA00023002"/>
    </source>
</evidence>
<accession>A0A1G7SC71</accession>
<comment type="similarity">
    <text evidence="5">Belongs to the NAGSA dehydrogenase family. Type 1 subfamily.</text>
</comment>
<dbReference type="InterPro" id="IPR036291">
    <property type="entry name" value="NAD(P)-bd_dom_sf"/>
</dbReference>
<dbReference type="EMBL" id="FNCH01000004">
    <property type="protein sequence ID" value="SDG20636.1"/>
    <property type="molecule type" value="Genomic_DNA"/>
</dbReference>
<dbReference type="GO" id="GO:0006526">
    <property type="term" value="P:L-arginine biosynthetic process"/>
    <property type="evidence" value="ECO:0007669"/>
    <property type="project" value="UniProtKB-UniRule"/>
</dbReference>
<dbReference type="Gene3D" id="3.40.50.720">
    <property type="entry name" value="NAD(P)-binding Rossmann-like Domain"/>
    <property type="match status" value="1"/>
</dbReference>
<dbReference type="GO" id="GO:0070401">
    <property type="term" value="F:NADP+ binding"/>
    <property type="evidence" value="ECO:0007669"/>
    <property type="project" value="InterPro"/>
</dbReference>
<evidence type="ECO:0000256" key="2">
    <source>
        <dbReference type="ARBA" id="ARBA00022605"/>
    </source>
</evidence>
<dbReference type="InterPro" id="IPR058924">
    <property type="entry name" value="AGPR_dimerisation_dom"/>
</dbReference>
<dbReference type="PANTHER" id="PTHR32338:SF10">
    <property type="entry name" value="N-ACETYL-GAMMA-GLUTAMYL-PHOSPHATE REDUCTASE, CHLOROPLASTIC-RELATED"/>
    <property type="match status" value="1"/>
</dbReference>
<comment type="function">
    <text evidence="5">Catalyzes the NADPH-dependent reduction of N-acetyl-5-glutamyl phosphate to yield N-acetyl-L-glutamate 5-semialdehyde.</text>
</comment>